<dbReference type="Proteomes" id="UP000033876">
    <property type="component" value="Unassembled WGS sequence"/>
</dbReference>
<evidence type="ECO:0000256" key="1">
    <source>
        <dbReference type="SAM" id="Phobius"/>
    </source>
</evidence>
<keyword evidence="1" id="KW-0812">Transmembrane</keyword>
<keyword evidence="1" id="KW-0472">Membrane</keyword>
<reference evidence="2 3" key="1">
    <citation type="journal article" date="2015" name="Nature">
        <title>rRNA introns, odd ribosomes, and small enigmatic genomes across a large radiation of phyla.</title>
        <authorList>
            <person name="Brown C.T."/>
            <person name="Hug L.A."/>
            <person name="Thomas B.C."/>
            <person name="Sharon I."/>
            <person name="Castelle C.J."/>
            <person name="Singh A."/>
            <person name="Wilkins M.J."/>
            <person name="Williams K.H."/>
            <person name="Banfield J.F."/>
        </authorList>
    </citation>
    <scope>NUCLEOTIDE SEQUENCE [LARGE SCALE GENOMIC DNA]</scope>
</reference>
<name>A0A0G0K360_9BACT</name>
<evidence type="ECO:0000313" key="2">
    <source>
        <dbReference type="EMBL" id="KKQ35081.1"/>
    </source>
</evidence>
<dbReference type="PATRIC" id="fig|1618742.3.peg.490"/>
<feature type="transmembrane region" description="Helical" evidence="1">
    <location>
        <begin position="12"/>
        <end position="32"/>
    </location>
</feature>
<evidence type="ECO:0000313" key="3">
    <source>
        <dbReference type="Proteomes" id="UP000033876"/>
    </source>
</evidence>
<dbReference type="AlphaFoldDB" id="A0A0G0K360"/>
<proteinExistence type="predicted"/>
<accession>A0A0G0K360</accession>
<protein>
    <submittedName>
        <fullName evidence="2">Uncharacterized protein</fullName>
    </submittedName>
</protein>
<dbReference type="EMBL" id="LBTF01000026">
    <property type="protein sequence ID" value="KKQ35081.1"/>
    <property type="molecule type" value="Genomic_DNA"/>
</dbReference>
<comment type="caution">
    <text evidence="2">The sequence shown here is derived from an EMBL/GenBank/DDBJ whole genome shotgun (WGS) entry which is preliminary data.</text>
</comment>
<gene>
    <name evidence="2" type="ORF">US50_C0026G0005</name>
</gene>
<keyword evidence="1" id="KW-1133">Transmembrane helix</keyword>
<sequence>MKKNLLSHIITHHLFTAFVILLAAFLVIYTVISNRPIFGQGLDVEYVIATDPLPVGCLPSDPGGQTKNCLPRPSITPGTPFSLIDANKIVCTDIDGKLETCDFPIDTTAPIPVDTPVGAGIGVVSVAPDKPAYYAEGTVDVTARVFEAKALSSAPNDNKRLALDISPIDKRITFVTQQALEAEKSLMVFDGVNETTFFGENTGASNTGSQNFAAGYQAFTDNTSGSLNTAVGTSALANNISGGNNTAVGYRSGFTVTGGSNNTFMGVDAGYFNNASNNTYIGNAAGTASTIGAFNTFVGAFAGQSVSTGDNNTLLGTNVAGNLTSGDDNVILGFSSGSFLSTQINNVIIGSNAAQNASGNSMVIIGKEAGTNNVDDGNLFIGTSAGKSNVSGGINQVFIGFEAGNNNTTGSSNTFVGYQAGLTNTDSTDNAFFGALAGLNADGLLGGSNSFFGSSAGESTTTGGNNVFVGTTAGFSNTTGSENTIIGSQANVGGIGLTNATAIGSLAFVSASNSLVLGSINGVNGAINDTNVGIGTSSPTYLLEINGNGGVTPLFGATDGAGNGLTIQNDGVTSFNANTFNVVLGGINSPISTIGMPTSAPSFTSGGVVCVDSVGAFWVDNAAPFDCQ</sequence>
<organism evidence="2 3">
    <name type="scientific">Candidatus Nomurabacteria bacterium GW2011_GWB1_37_5</name>
    <dbReference type="NCBI Taxonomy" id="1618742"/>
    <lineage>
        <taxon>Bacteria</taxon>
        <taxon>Candidatus Nomuraibacteriota</taxon>
    </lineage>
</organism>